<dbReference type="Proteomes" id="UP000031036">
    <property type="component" value="Unassembled WGS sequence"/>
</dbReference>
<protein>
    <submittedName>
        <fullName evidence="3">Uncharacterized protein</fullName>
    </submittedName>
</protein>
<name>A0A0B2UHV5_TOXCA</name>
<proteinExistence type="predicted"/>
<dbReference type="EMBL" id="JPKZ01022854">
    <property type="protein sequence ID" value="KHN70661.1"/>
    <property type="molecule type" value="Genomic_DNA"/>
</dbReference>
<evidence type="ECO:0000313" key="4">
    <source>
        <dbReference type="Proteomes" id="UP000031036"/>
    </source>
</evidence>
<feature type="region of interest" description="Disordered" evidence="1">
    <location>
        <begin position="118"/>
        <end position="146"/>
    </location>
</feature>
<dbReference type="OrthoDB" id="5877987at2759"/>
<feature type="signal peptide" evidence="2">
    <location>
        <begin position="1"/>
        <end position="18"/>
    </location>
</feature>
<dbReference type="STRING" id="6265.A0A0B2UHV5"/>
<evidence type="ECO:0000313" key="3">
    <source>
        <dbReference type="EMBL" id="KHN70661.1"/>
    </source>
</evidence>
<keyword evidence="4" id="KW-1185">Reference proteome</keyword>
<comment type="caution">
    <text evidence="3">The sequence shown here is derived from an EMBL/GenBank/DDBJ whole genome shotgun (WGS) entry which is preliminary data.</text>
</comment>
<feature type="compositionally biased region" description="Basic residues" evidence="1">
    <location>
        <begin position="550"/>
        <end position="559"/>
    </location>
</feature>
<feature type="compositionally biased region" description="Polar residues" evidence="1">
    <location>
        <begin position="322"/>
        <end position="352"/>
    </location>
</feature>
<feature type="region of interest" description="Disordered" evidence="1">
    <location>
        <begin position="318"/>
        <end position="366"/>
    </location>
</feature>
<dbReference type="AlphaFoldDB" id="A0A0B2UHV5"/>
<evidence type="ECO:0000256" key="1">
    <source>
        <dbReference type="SAM" id="MobiDB-lite"/>
    </source>
</evidence>
<keyword evidence="2" id="KW-0732">Signal</keyword>
<reference evidence="3 4" key="1">
    <citation type="submission" date="2014-11" db="EMBL/GenBank/DDBJ databases">
        <title>Genetic blueprint of the zoonotic pathogen Toxocara canis.</title>
        <authorList>
            <person name="Zhu X.-Q."/>
            <person name="Korhonen P.K."/>
            <person name="Cai H."/>
            <person name="Young N.D."/>
            <person name="Nejsum P."/>
            <person name="von Samson-Himmelstjerna G."/>
            <person name="Boag P.R."/>
            <person name="Tan P."/>
            <person name="Li Q."/>
            <person name="Min J."/>
            <person name="Yang Y."/>
            <person name="Wang X."/>
            <person name="Fang X."/>
            <person name="Hall R.S."/>
            <person name="Hofmann A."/>
            <person name="Sternberg P.W."/>
            <person name="Jex A.R."/>
            <person name="Gasser R.B."/>
        </authorList>
    </citation>
    <scope>NUCLEOTIDE SEQUENCE [LARGE SCALE GENOMIC DNA]</scope>
    <source>
        <strain evidence="3">PN_DK_2014</strain>
    </source>
</reference>
<feature type="compositionally biased region" description="Polar residues" evidence="1">
    <location>
        <begin position="242"/>
        <end position="270"/>
    </location>
</feature>
<evidence type="ECO:0000256" key="2">
    <source>
        <dbReference type="SAM" id="SignalP"/>
    </source>
</evidence>
<organism evidence="3 4">
    <name type="scientific">Toxocara canis</name>
    <name type="common">Canine roundworm</name>
    <dbReference type="NCBI Taxonomy" id="6265"/>
    <lineage>
        <taxon>Eukaryota</taxon>
        <taxon>Metazoa</taxon>
        <taxon>Ecdysozoa</taxon>
        <taxon>Nematoda</taxon>
        <taxon>Chromadorea</taxon>
        <taxon>Rhabditida</taxon>
        <taxon>Spirurina</taxon>
        <taxon>Ascaridomorpha</taxon>
        <taxon>Ascaridoidea</taxon>
        <taxon>Toxocaridae</taxon>
        <taxon>Toxocara</taxon>
    </lineage>
</organism>
<feature type="chain" id="PRO_5002094892" evidence="2">
    <location>
        <begin position="19"/>
        <end position="575"/>
    </location>
</feature>
<feature type="region of interest" description="Disordered" evidence="1">
    <location>
        <begin position="234"/>
        <end position="285"/>
    </location>
</feature>
<accession>A0A0B2UHV5</accession>
<feature type="compositionally biased region" description="Basic and acidic residues" evidence="1">
    <location>
        <begin position="136"/>
        <end position="146"/>
    </location>
</feature>
<feature type="region of interest" description="Disordered" evidence="1">
    <location>
        <begin position="489"/>
        <end position="521"/>
    </location>
</feature>
<gene>
    <name evidence="3" type="ORF">Tcan_10229</name>
</gene>
<sequence length="575" mass="62417">MNAGQILTVLIIAAVLEGINNQQQFSTSVRAFSGRPESFEHAERPRTQRPTRQQLLQSTLNRRRPNALPFAQRRLAQTTNIGIVPDNSLLRDGQPVHANSASAFWSSVATRSIQRVRAHSGRETAPQFAQPNTRTHQLENTRSRHDSAAGIRRLTRFFVQMPSQLPTPPSKVPITREPGQSLKITHSRRLIRPPQNVVRRPLVTQIHISTTPVRSTQLASAEFRPSQRAAIVPPKAFDPLSGSDNTNRFPSPTQSQTIPAPPNSFRQIQVSPALPPPAQTRISASTSPMVSAQDALARTNQSFVGQFAPAPSPLSATPLSSVVNAQPMSSPTSQPSVASQMQFRGVSSTPQQFLPAGAPNRGRSIAAPQKPISAKTRVVPQAPVAPLLPVIPLQIQRPQLLPQPVPQLPSVPATASPVQRPQIPLVPAVPIRQPAVSMQRQPLLAPRPGPEASVVQRTQAVTQPTPQRPQILPNEELIQDQLQIKHNSVGGEQELGPTPPAPQLAARPPAVGVGGDSAPGFLPPNDFVVNTLNAADDFMSVADSMQLRKRFKGDRRRRRQAESRASQLKLANSYS</sequence>
<feature type="region of interest" description="Disordered" evidence="1">
    <location>
        <begin position="550"/>
        <end position="575"/>
    </location>
</feature>